<evidence type="ECO:0000313" key="2">
    <source>
        <dbReference type="EMBL" id="KRO62553.1"/>
    </source>
</evidence>
<protein>
    <recommendedName>
        <fullName evidence="4">DUF4230 domain-containing protein</fullName>
    </recommendedName>
</protein>
<proteinExistence type="predicted"/>
<gene>
    <name evidence="2" type="ORF">ABR82_00855</name>
</gene>
<keyword evidence="1" id="KW-0812">Transmembrane</keyword>
<evidence type="ECO:0008006" key="4">
    <source>
        <dbReference type="Google" id="ProtNLM"/>
    </source>
</evidence>
<organism evidence="2 3">
    <name type="scientific">Verrucomicrobia subdivision 6 bacterium BACL9 MAG-120507-bin52</name>
    <dbReference type="NCBI Taxonomy" id="1655590"/>
    <lineage>
        <taxon>Bacteria</taxon>
        <taxon>Pseudomonadati</taxon>
        <taxon>Verrucomicrobiota</taxon>
        <taxon>Verrucomicrobiia</taxon>
        <taxon>Verrucomicrobiales</taxon>
        <taxon>Verrucomicrobia subdivision 6</taxon>
    </lineage>
</organism>
<dbReference type="Proteomes" id="UP000051269">
    <property type="component" value="Unassembled WGS sequence"/>
</dbReference>
<accession>A0A0R2RIN6</accession>
<name>A0A0R2RIN6_9BACT</name>
<feature type="transmembrane region" description="Helical" evidence="1">
    <location>
        <begin position="6"/>
        <end position="27"/>
    </location>
</feature>
<dbReference type="AlphaFoldDB" id="A0A0R2RIN6"/>
<dbReference type="EMBL" id="LIBO01000059">
    <property type="protein sequence ID" value="KRO62553.1"/>
    <property type="molecule type" value="Genomic_DNA"/>
</dbReference>
<keyword evidence="1" id="KW-1133">Transmembrane helix</keyword>
<reference evidence="2 3" key="1">
    <citation type="submission" date="2015-10" db="EMBL/GenBank/DDBJ databases">
        <title>Metagenome-Assembled Genomes uncover a global brackish microbiome.</title>
        <authorList>
            <person name="Hugerth L.W."/>
            <person name="Larsson J."/>
            <person name="Alneberg J."/>
            <person name="Lindh M.V."/>
            <person name="Legrand C."/>
            <person name="Pinhassi J."/>
            <person name="Andersson A.F."/>
        </authorList>
    </citation>
    <scope>NUCLEOTIDE SEQUENCE [LARGE SCALE GENOMIC DNA]</scope>
    <source>
        <strain evidence="2">BACL18 MAG-120507-bin52</strain>
    </source>
</reference>
<comment type="caution">
    <text evidence="2">The sequence shown here is derived from an EMBL/GenBank/DDBJ whole genome shotgun (WGS) entry which is preliminary data.</text>
</comment>
<evidence type="ECO:0000313" key="3">
    <source>
        <dbReference type="Proteomes" id="UP000051269"/>
    </source>
</evidence>
<sequence>MKGGGWGPAAFFLGIVICLGFAVKGCLDLPGKIAARTVTGVREGVAEVFVDLLHVRPEIREGTKVVWGQTSARTEVIVAAKKIEVGYDWEHRWLGSRKVIRLTQTYEVKAGFDLGKSFWVELGPGRGQATAHLPAPEILAVTPMGEVSYRDEDGWWNKVTDEDRSKALAALAGEAKRQGERGPLLEEARELAGGRLVDLARAKKIRLQLDYLKP</sequence>
<evidence type="ECO:0000256" key="1">
    <source>
        <dbReference type="SAM" id="Phobius"/>
    </source>
</evidence>
<keyword evidence="1" id="KW-0472">Membrane</keyword>